<dbReference type="InterPro" id="IPR024041">
    <property type="entry name" value="NH4_transpt_AmtB-like_dom"/>
</dbReference>
<name>A0A937RJZ9_9ACTN</name>
<feature type="domain" description="Ammonium transporter AmtB-like" evidence="10">
    <location>
        <begin position="24"/>
        <end position="414"/>
    </location>
</feature>
<protein>
    <recommendedName>
        <fullName evidence="8 9">Ammonium transporter</fullName>
    </recommendedName>
</protein>
<dbReference type="GO" id="GO:0005886">
    <property type="term" value="C:plasma membrane"/>
    <property type="evidence" value="ECO:0007669"/>
    <property type="project" value="UniProtKB-SubCell"/>
</dbReference>
<evidence type="ECO:0000256" key="9">
    <source>
        <dbReference type="RuleBase" id="RU362002"/>
    </source>
</evidence>
<dbReference type="InterPro" id="IPR018047">
    <property type="entry name" value="Ammonium_transpt_CS"/>
</dbReference>
<keyword evidence="3 9" id="KW-0813">Transport</keyword>
<feature type="transmembrane region" description="Helical" evidence="9">
    <location>
        <begin position="143"/>
        <end position="166"/>
    </location>
</feature>
<dbReference type="Pfam" id="PF00909">
    <property type="entry name" value="Ammonium_transp"/>
    <property type="match status" value="1"/>
</dbReference>
<feature type="transmembrane region" description="Helical" evidence="9">
    <location>
        <begin position="56"/>
        <end position="79"/>
    </location>
</feature>
<dbReference type="NCBIfam" id="TIGR00836">
    <property type="entry name" value="amt"/>
    <property type="match status" value="1"/>
</dbReference>
<feature type="transmembrane region" description="Helical" evidence="9">
    <location>
        <begin position="116"/>
        <end position="136"/>
    </location>
</feature>
<dbReference type="PROSITE" id="PS01219">
    <property type="entry name" value="AMMONIUM_TRANSP"/>
    <property type="match status" value="1"/>
</dbReference>
<evidence type="ECO:0000256" key="3">
    <source>
        <dbReference type="ARBA" id="ARBA00022448"/>
    </source>
</evidence>
<dbReference type="PANTHER" id="PTHR43029:SF10">
    <property type="entry name" value="AMMONIUM TRANSPORTER MEP2"/>
    <property type="match status" value="1"/>
</dbReference>
<dbReference type="SUPFAM" id="SSF111352">
    <property type="entry name" value="Ammonium transporter"/>
    <property type="match status" value="1"/>
</dbReference>
<comment type="caution">
    <text evidence="11">The sequence shown here is derived from an EMBL/GenBank/DDBJ whole genome shotgun (WGS) entry which is preliminary data.</text>
</comment>
<dbReference type="AlphaFoldDB" id="A0A937RJZ9"/>
<evidence type="ECO:0000256" key="4">
    <source>
        <dbReference type="ARBA" id="ARBA00022692"/>
    </source>
</evidence>
<accession>A0A937RJZ9</accession>
<dbReference type="InterPro" id="IPR001905">
    <property type="entry name" value="Ammonium_transpt"/>
</dbReference>
<gene>
    <name evidence="11" type="ORF">I7412_24470</name>
</gene>
<dbReference type="Proteomes" id="UP000604475">
    <property type="component" value="Unassembled WGS sequence"/>
</dbReference>
<evidence type="ECO:0000256" key="8">
    <source>
        <dbReference type="ARBA" id="ARBA00050025"/>
    </source>
</evidence>
<organism evidence="11 12">
    <name type="scientific">Frankia nepalensis</name>
    <dbReference type="NCBI Taxonomy" id="1836974"/>
    <lineage>
        <taxon>Bacteria</taxon>
        <taxon>Bacillati</taxon>
        <taxon>Actinomycetota</taxon>
        <taxon>Actinomycetes</taxon>
        <taxon>Frankiales</taxon>
        <taxon>Frankiaceae</taxon>
        <taxon>Frankia</taxon>
    </lineage>
</organism>
<dbReference type="PROSITE" id="PS51257">
    <property type="entry name" value="PROKAR_LIPOPROTEIN"/>
    <property type="match status" value="1"/>
</dbReference>
<reference evidence="11" key="1">
    <citation type="submission" date="2020-12" db="EMBL/GenBank/DDBJ databases">
        <title>Genomic characterization of non-nitrogen-fixing Frankia strains.</title>
        <authorList>
            <person name="Carlos-Shanley C."/>
            <person name="Guerra T."/>
            <person name="Hahn D."/>
        </authorList>
    </citation>
    <scope>NUCLEOTIDE SEQUENCE</scope>
    <source>
        <strain evidence="11">CN6</strain>
    </source>
</reference>
<evidence type="ECO:0000256" key="5">
    <source>
        <dbReference type="ARBA" id="ARBA00022989"/>
    </source>
</evidence>
<comment type="subcellular location">
    <subcellularLocation>
        <location evidence="9">Cell membrane</location>
        <topology evidence="9">Multi-pass membrane protein</topology>
    </subcellularLocation>
    <subcellularLocation>
        <location evidence="1">Membrane</location>
        <topology evidence="1">Multi-pass membrane protein</topology>
    </subcellularLocation>
</comment>
<evidence type="ECO:0000256" key="7">
    <source>
        <dbReference type="ARBA" id="ARBA00023177"/>
    </source>
</evidence>
<feature type="transmembrane region" description="Helical" evidence="9">
    <location>
        <begin position="345"/>
        <end position="367"/>
    </location>
</feature>
<evidence type="ECO:0000256" key="1">
    <source>
        <dbReference type="ARBA" id="ARBA00004141"/>
    </source>
</evidence>
<dbReference type="EMBL" id="JAEACQ010000245">
    <property type="protein sequence ID" value="MBL7630259.1"/>
    <property type="molecule type" value="Genomic_DNA"/>
</dbReference>
<sequence length="503" mass="52140">MDPRIIDPLTRDEIVAAHLSANGAWMLVSCALALFAALGLAFYYGGMVRAQHIMGVLIQVFCGIGVVTLLWPLIGYTVAFGPADGLWGGLDYAGLRHLGDPVTAPYTAEGGGTPTIVVVTFQLMVAVIAVALIIGATAGRLPLGAFALFAGLWSVLVYAPVAHWVWSPNGWLFRRGALDFAGGTVVHVNAGVAAVVLAVVFGPRGDWRDPALRPRGGPDAPSRRVPTARPHHVPLVLVGAGMLWFGWFGLTAGSALGSGELAGWAFLNTQVAAAAAMICWVLFEWLRDGKPTPLGAVSGAVAGLVAITPGCGFVSPMGALAVGAVAGIGCPLAIALTRRRGLDDALGVGAIHFTGAIVGTLMVGLFATPSTGGSTIRGVFYGGSWRLFAEQLLAVGCAIAYSATVTLGLALLARRAGATRFGAARFGPRTHISGHTGQIVARMTRWRAFSLPVIRSRKTSRPEVEADGDRALRDGVTNWLNLSGGDGNVTVVSSAKVPEETQA</sequence>
<feature type="transmembrane region" description="Helical" evidence="9">
    <location>
        <begin position="387"/>
        <end position="412"/>
    </location>
</feature>
<feature type="transmembrane region" description="Helical" evidence="9">
    <location>
        <begin position="295"/>
        <end position="315"/>
    </location>
</feature>
<keyword evidence="6 9" id="KW-0472">Membrane</keyword>
<evidence type="ECO:0000259" key="10">
    <source>
        <dbReference type="Pfam" id="PF00909"/>
    </source>
</evidence>
<proteinExistence type="inferred from homology"/>
<keyword evidence="5 9" id="KW-1133">Transmembrane helix</keyword>
<feature type="transmembrane region" description="Helical" evidence="9">
    <location>
        <begin position="233"/>
        <end position="255"/>
    </location>
</feature>
<dbReference type="GO" id="GO:0008519">
    <property type="term" value="F:ammonium channel activity"/>
    <property type="evidence" value="ECO:0007669"/>
    <property type="project" value="InterPro"/>
</dbReference>
<keyword evidence="4 9" id="KW-0812">Transmembrane</keyword>
<evidence type="ECO:0000256" key="6">
    <source>
        <dbReference type="ARBA" id="ARBA00023136"/>
    </source>
</evidence>
<keyword evidence="7 9" id="KW-0924">Ammonia transport</keyword>
<feature type="transmembrane region" description="Helical" evidence="9">
    <location>
        <begin position="261"/>
        <end position="283"/>
    </location>
</feature>
<keyword evidence="12" id="KW-1185">Reference proteome</keyword>
<evidence type="ECO:0000313" key="12">
    <source>
        <dbReference type="Proteomes" id="UP000604475"/>
    </source>
</evidence>
<evidence type="ECO:0000313" key="11">
    <source>
        <dbReference type="EMBL" id="MBL7630259.1"/>
    </source>
</evidence>
<feature type="transmembrane region" description="Helical" evidence="9">
    <location>
        <begin position="24"/>
        <end position="44"/>
    </location>
</feature>
<dbReference type="PANTHER" id="PTHR43029">
    <property type="entry name" value="AMMONIUM TRANSPORTER MEP2"/>
    <property type="match status" value="1"/>
</dbReference>
<evidence type="ECO:0000256" key="2">
    <source>
        <dbReference type="ARBA" id="ARBA00005887"/>
    </source>
</evidence>
<comment type="similarity">
    <text evidence="2 9">Belongs to the ammonia transporter channel (TC 1.A.11.2) family.</text>
</comment>
<feature type="transmembrane region" description="Helical" evidence="9">
    <location>
        <begin position="186"/>
        <end position="203"/>
    </location>
</feature>
<feature type="transmembrane region" description="Helical" evidence="9">
    <location>
        <begin position="321"/>
        <end position="338"/>
    </location>
</feature>
<dbReference type="Gene3D" id="1.10.3430.10">
    <property type="entry name" value="Ammonium transporter AmtB like domains"/>
    <property type="match status" value="1"/>
</dbReference>
<dbReference type="RefSeq" id="WP_203003229.1">
    <property type="nucleotide sequence ID" value="NZ_JADWYU010000094.1"/>
</dbReference>
<dbReference type="InterPro" id="IPR029020">
    <property type="entry name" value="Ammonium/urea_transptr"/>
</dbReference>